<evidence type="ECO:0000259" key="2">
    <source>
        <dbReference type="Pfam" id="PF00496"/>
    </source>
</evidence>
<keyword evidence="1" id="KW-0238">DNA-binding</keyword>
<evidence type="ECO:0000313" key="4">
    <source>
        <dbReference type="EMBL" id="OLQ93427.1"/>
    </source>
</evidence>
<feature type="domain" description="Solute-binding protein family 5" evidence="2">
    <location>
        <begin position="172"/>
        <end position="302"/>
    </location>
</feature>
<dbReference type="PANTHER" id="PTHR30290:SF72">
    <property type="entry name" value="HTH-TYPE TRANSCRIPTIONAL REGULATOR SGRR"/>
    <property type="match status" value="1"/>
</dbReference>
<accession>A0A1Q9HRB7</accession>
<dbReference type="InterPro" id="IPR025370">
    <property type="entry name" value="SgrR_HTH_N"/>
</dbReference>
<dbReference type="AlphaFoldDB" id="A0A1Q9HRB7"/>
<dbReference type="PANTHER" id="PTHR30290">
    <property type="entry name" value="PERIPLASMIC BINDING COMPONENT OF ABC TRANSPORTER"/>
    <property type="match status" value="1"/>
</dbReference>
<dbReference type="Proteomes" id="UP000186313">
    <property type="component" value="Unassembled WGS sequence"/>
</dbReference>
<feature type="domain" description="Transcriptional regulator SgrR N-terminal HTH" evidence="3">
    <location>
        <begin position="14"/>
        <end position="104"/>
    </location>
</feature>
<dbReference type="EMBL" id="MJMJ01000001">
    <property type="protein sequence ID" value="OLQ93427.1"/>
    <property type="molecule type" value="Genomic_DNA"/>
</dbReference>
<dbReference type="RefSeq" id="WP_075706063.1">
    <property type="nucleotide sequence ID" value="NZ_MJMJ01000001.1"/>
</dbReference>
<name>A0A1Q9HRB7_9VIBR</name>
<comment type="caution">
    <text evidence="4">The sequence shown here is derived from an EMBL/GenBank/DDBJ whole genome shotgun (WGS) entry which is preliminary data.</text>
</comment>
<protein>
    <recommendedName>
        <fullName evidence="6">ABC transporter substrate-binding protein</fullName>
    </recommendedName>
</protein>
<organism evidence="4 5">
    <name type="scientific">Vibrio panuliri</name>
    <dbReference type="NCBI Taxonomy" id="1381081"/>
    <lineage>
        <taxon>Bacteria</taxon>
        <taxon>Pseudomonadati</taxon>
        <taxon>Pseudomonadota</taxon>
        <taxon>Gammaproteobacteria</taxon>
        <taxon>Vibrionales</taxon>
        <taxon>Vibrionaceae</taxon>
        <taxon>Vibrio</taxon>
    </lineage>
</organism>
<dbReference type="GO" id="GO:0015833">
    <property type="term" value="P:peptide transport"/>
    <property type="evidence" value="ECO:0007669"/>
    <property type="project" value="TreeGrafter"/>
</dbReference>
<dbReference type="InterPro" id="IPR000914">
    <property type="entry name" value="SBP_5_dom"/>
</dbReference>
<dbReference type="OrthoDB" id="5894719at2"/>
<dbReference type="InterPro" id="IPR039424">
    <property type="entry name" value="SBP_5"/>
</dbReference>
<gene>
    <name evidence="4" type="ORF">BIY22_02745</name>
</gene>
<dbReference type="GO" id="GO:0003677">
    <property type="term" value="F:DNA binding"/>
    <property type="evidence" value="ECO:0007669"/>
    <property type="project" value="UniProtKB-KW"/>
</dbReference>
<evidence type="ECO:0000313" key="5">
    <source>
        <dbReference type="Proteomes" id="UP000186313"/>
    </source>
</evidence>
<evidence type="ECO:0000259" key="3">
    <source>
        <dbReference type="Pfam" id="PF12793"/>
    </source>
</evidence>
<dbReference type="GO" id="GO:1904680">
    <property type="term" value="F:peptide transmembrane transporter activity"/>
    <property type="evidence" value="ECO:0007669"/>
    <property type="project" value="TreeGrafter"/>
</dbReference>
<evidence type="ECO:0008006" key="6">
    <source>
        <dbReference type="Google" id="ProtNLM"/>
    </source>
</evidence>
<dbReference type="Pfam" id="PF12793">
    <property type="entry name" value="SgrR_N"/>
    <property type="match status" value="1"/>
</dbReference>
<sequence length="549" mass="63858">MSELISTIHLQRLKQLEDSFGHGDVEVTIPELAEVLFCSTRNVSKIMSKLQTLEWIHWSAGRGRGNKSHFAILSSFEELLLSKIQSKIRTGSLNDAYQVAEVFHCQEWFTQNLPKWLETFSENRDNSDDVIFLIPYPLERCHPLDLFDIHSGLYARVLFDTLVKFDPASRTFQPHLAHQFQTTEFGIAFRIRPNVHFHNGVLLTPQLVCEHFNRLRNHSPLYQQLLSAVDSFEVNKQWVEMRLNRDDPMLLHLLADIHFAIFLDNDVESGFPIGTGSYSWEQRSESCWTLVKNERYFGLHGIVRRADFWRVDAKQIHSEQYIIEYESINTSEALGSNDIQINGCNAVCFHQRLSQDIRELLVRIFKAKLRDNGNKPRNFCSTLIGYDNASEFDESESSEPSLEQLKTLEFSTLRYCVDDEAMIQPVLSYLRNAGVRLEPVSTFNQADFWIGDYSFGKDVLLGQYYWLLFSDYAQLILPVMMIQQWLDKLAMNPCLSQLFDHLERSCIADCRILPLWRKATRYKCHPSIKGNHPHSYGLMNLADIWLDKR</sequence>
<proteinExistence type="predicted"/>
<dbReference type="Gene3D" id="3.40.190.10">
    <property type="entry name" value="Periplasmic binding protein-like II"/>
    <property type="match status" value="1"/>
</dbReference>
<dbReference type="SUPFAM" id="SSF53850">
    <property type="entry name" value="Periplasmic binding protein-like II"/>
    <property type="match status" value="1"/>
</dbReference>
<dbReference type="Pfam" id="PF00496">
    <property type="entry name" value="SBP_bac_5"/>
    <property type="match status" value="1"/>
</dbReference>
<evidence type="ECO:0000256" key="1">
    <source>
        <dbReference type="ARBA" id="ARBA00023125"/>
    </source>
</evidence>
<reference evidence="4 5" key="1">
    <citation type="submission" date="2016-09" db="EMBL/GenBank/DDBJ databases">
        <title>Genomic Taxonomy of the Vibrionaceae.</title>
        <authorList>
            <person name="Gonzalez-Castillo A."/>
            <person name="Gomez-Gil B."/>
            <person name="Enciso-Ibarra K."/>
        </authorList>
    </citation>
    <scope>NUCLEOTIDE SEQUENCE [LARGE SCALE GENOMIC DNA]</scope>
    <source>
        <strain evidence="4 5">CAIM 703</strain>
    </source>
</reference>